<dbReference type="AlphaFoldDB" id="A0A7J9D957"/>
<sequence>MRGHLNLTEVKKADDVPDCTLKVVAQTLRTSSSLKLNVQREALEAFFGQYAKVNSVRLPRHVVQRKYFCGTALIEFSAVEDAQTVLEQSLVFAGAELELKPKKDFDVIREKEVEEFERNRSITTSNGSNAEEKHPKGLLVAFKLKSASAGDSAEQNGPDEKKTAEMKMTKKVDDKHGSPIDKVVEKENKSSISIYKDDMNVVLREDLKDVFKKFGTVKYPICMMHILFRVKYVDFRIREDKGYIRFEQPEAAQKAHAASVSAKGGLVVKNFIANVEPVTGVAESEYWSLLRGNQGKHRVGNHFHWRGGKNNRGGKRGRDGENGSPRGRRPNEAKRARAA</sequence>
<dbReference type="Proteomes" id="UP000593568">
    <property type="component" value="Unassembled WGS sequence"/>
</dbReference>
<gene>
    <name evidence="6" type="ORF">Gotri_020113</name>
</gene>
<dbReference type="InterPro" id="IPR000504">
    <property type="entry name" value="RRM_dom"/>
</dbReference>
<comment type="caution">
    <text evidence="6">The sequence shown here is derived from an EMBL/GenBank/DDBJ whole genome shotgun (WGS) entry which is preliminary data.</text>
</comment>
<dbReference type="PROSITE" id="PS50102">
    <property type="entry name" value="RRM"/>
    <property type="match status" value="1"/>
</dbReference>
<evidence type="ECO:0000259" key="4">
    <source>
        <dbReference type="PROSITE" id="PS50102"/>
    </source>
</evidence>
<evidence type="ECO:0000256" key="2">
    <source>
        <dbReference type="PROSITE-ProRule" id="PRU00176"/>
    </source>
</evidence>
<feature type="compositionally biased region" description="Basic and acidic residues" evidence="3">
    <location>
        <begin position="158"/>
        <end position="177"/>
    </location>
</feature>
<dbReference type="GO" id="GO:1990904">
    <property type="term" value="C:ribonucleoprotein complex"/>
    <property type="evidence" value="ECO:0007669"/>
    <property type="project" value="UniProtKB-UniRule"/>
</dbReference>
<dbReference type="InterPro" id="IPR012677">
    <property type="entry name" value="Nucleotide-bd_a/b_plait_sf"/>
</dbReference>
<name>A0A7J9D957_9ROSI</name>
<feature type="compositionally biased region" description="Basic residues" evidence="3">
    <location>
        <begin position="298"/>
        <end position="315"/>
    </location>
</feature>
<dbReference type="PROSITE" id="PS51939">
    <property type="entry name" value="XRRM"/>
    <property type="match status" value="1"/>
</dbReference>
<evidence type="ECO:0008006" key="8">
    <source>
        <dbReference type="Google" id="ProtNLM"/>
    </source>
</evidence>
<dbReference type="InterPro" id="IPR014886">
    <property type="entry name" value="La_xRRM"/>
</dbReference>
<keyword evidence="1 2" id="KW-0694">RNA-binding</keyword>
<dbReference type="SUPFAM" id="SSF54928">
    <property type="entry name" value="RNA-binding domain, RBD"/>
    <property type="match status" value="1"/>
</dbReference>
<protein>
    <recommendedName>
        <fullName evidence="8">RRM domain-containing protein</fullName>
    </recommendedName>
</protein>
<feature type="domain" description="RRM" evidence="4">
    <location>
        <begin position="21"/>
        <end position="112"/>
    </location>
</feature>
<reference evidence="6 7" key="1">
    <citation type="journal article" date="2019" name="Genome Biol. Evol.">
        <title>Insights into the evolution of the New World diploid cottons (Gossypium, subgenus Houzingenia) based on genome sequencing.</title>
        <authorList>
            <person name="Grover C.E."/>
            <person name="Arick M.A. 2nd"/>
            <person name="Thrash A."/>
            <person name="Conover J.L."/>
            <person name="Sanders W.S."/>
            <person name="Peterson D.G."/>
            <person name="Frelichowski J.E."/>
            <person name="Scheffler J.A."/>
            <person name="Scheffler B.E."/>
            <person name="Wendel J.F."/>
        </authorList>
    </citation>
    <scope>NUCLEOTIDE SEQUENCE [LARGE SCALE GENOMIC DNA]</scope>
    <source>
        <strain evidence="6">8</strain>
        <tissue evidence="6">Leaf</tissue>
    </source>
</reference>
<proteinExistence type="predicted"/>
<dbReference type="Pfam" id="PF08777">
    <property type="entry name" value="RRM_3"/>
    <property type="match status" value="1"/>
</dbReference>
<dbReference type="Gene3D" id="3.30.70.330">
    <property type="match status" value="2"/>
</dbReference>
<feature type="region of interest" description="Disordered" evidence="3">
    <location>
        <begin position="149"/>
        <end position="177"/>
    </location>
</feature>
<evidence type="ECO:0000313" key="7">
    <source>
        <dbReference type="Proteomes" id="UP000593568"/>
    </source>
</evidence>
<organism evidence="6 7">
    <name type="scientific">Gossypium trilobum</name>
    <dbReference type="NCBI Taxonomy" id="34281"/>
    <lineage>
        <taxon>Eukaryota</taxon>
        <taxon>Viridiplantae</taxon>
        <taxon>Streptophyta</taxon>
        <taxon>Embryophyta</taxon>
        <taxon>Tracheophyta</taxon>
        <taxon>Spermatophyta</taxon>
        <taxon>Magnoliopsida</taxon>
        <taxon>eudicotyledons</taxon>
        <taxon>Gunneridae</taxon>
        <taxon>Pentapetalae</taxon>
        <taxon>rosids</taxon>
        <taxon>malvids</taxon>
        <taxon>Malvales</taxon>
        <taxon>Malvaceae</taxon>
        <taxon>Malvoideae</taxon>
        <taxon>Gossypium</taxon>
    </lineage>
</organism>
<evidence type="ECO:0000256" key="1">
    <source>
        <dbReference type="ARBA" id="ARBA00022884"/>
    </source>
</evidence>
<accession>A0A7J9D957</accession>
<feature type="domain" description="XRRM" evidence="5">
    <location>
        <begin position="186"/>
        <end position="323"/>
    </location>
</feature>
<evidence type="ECO:0000256" key="3">
    <source>
        <dbReference type="SAM" id="MobiDB-lite"/>
    </source>
</evidence>
<keyword evidence="7" id="KW-1185">Reference proteome</keyword>
<feature type="region of interest" description="Disordered" evidence="3">
    <location>
        <begin position="298"/>
        <end position="339"/>
    </location>
</feature>
<evidence type="ECO:0000259" key="5">
    <source>
        <dbReference type="PROSITE" id="PS51939"/>
    </source>
</evidence>
<dbReference type="EMBL" id="JABEZW010000001">
    <property type="protein sequence ID" value="MBA0756985.1"/>
    <property type="molecule type" value="Genomic_DNA"/>
</dbReference>
<dbReference type="GO" id="GO:0003723">
    <property type="term" value="F:RNA binding"/>
    <property type="evidence" value="ECO:0007669"/>
    <property type="project" value="UniProtKB-UniRule"/>
</dbReference>
<dbReference type="Pfam" id="PF00076">
    <property type="entry name" value="RRM_1"/>
    <property type="match status" value="1"/>
</dbReference>
<dbReference type="InterPro" id="IPR035979">
    <property type="entry name" value="RBD_domain_sf"/>
</dbReference>
<feature type="compositionally biased region" description="Basic and acidic residues" evidence="3">
    <location>
        <begin position="329"/>
        <end position="339"/>
    </location>
</feature>
<evidence type="ECO:0000313" key="6">
    <source>
        <dbReference type="EMBL" id="MBA0756985.1"/>
    </source>
</evidence>